<evidence type="ECO:0000313" key="2">
    <source>
        <dbReference type="EMBL" id="CCE66776.1"/>
    </source>
</evidence>
<gene>
    <name evidence="2" type="primary">gatA</name>
    <name evidence="2" type="ORF">MHM_02580</name>
</gene>
<accession>G8C378</accession>
<keyword evidence="2" id="KW-0436">Ligase</keyword>
<dbReference type="Pfam" id="PF01425">
    <property type="entry name" value="Amidase"/>
    <property type="match status" value="1"/>
</dbReference>
<dbReference type="SUPFAM" id="SSF75304">
    <property type="entry name" value="Amidase signature (AS) enzymes"/>
    <property type="match status" value="1"/>
</dbReference>
<dbReference type="InterPro" id="IPR036928">
    <property type="entry name" value="AS_sf"/>
</dbReference>
<organism evidence="2">
    <name type="scientific">Candidatus Mycoplasma haematominutum 'Birmingham 1'</name>
    <dbReference type="NCBI Taxonomy" id="1116213"/>
    <lineage>
        <taxon>Bacteria</taxon>
        <taxon>Bacillati</taxon>
        <taxon>Mycoplasmatota</taxon>
        <taxon>Mollicutes</taxon>
        <taxon>Mycoplasmataceae</taxon>
        <taxon>Mycoplasma</taxon>
    </lineage>
</organism>
<dbReference type="InterPro" id="IPR023631">
    <property type="entry name" value="Amidase_dom"/>
</dbReference>
<dbReference type="Gene3D" id="3.90.1300.10">
    <property type="entry name" value="Amidase signature (AS) domain"/>
    <property type="match status" value="1"/>
</dbReference>
<dbReference type="EMBL" id="HE613254">
    <property type="protein sequence ID" value="CCE66776.1"/>
    <property type="molecule type" value="Genomic_DNA"/>
</dbReference>
<dbReference type="HOGENOM" id="CLU_009600_7_6_14"/>
<keyword evidence="2" id="KW-0808">Transferase</keyword>
<name>G8C378_9MOLU</name>
<sequence>MRNSKLYRVFSTLRGDSYKKLSKLPPAVVIEESEDWAKEARTALKHSRCIRSYVILKPSTSKPVWKLTYTLKNSIYVQDKLTTGASNSLLTHYPPFSSTVYKLLEEGGAIKLYSSSLDEFGMGSLGLFGNKGIVRNPHSPRRVCGGSSSGSAYLISKKLVDFAIGTDTGGSARTPASYNSIYGFKPSYGAVSREGILPLTTLLDTPAVLSNSVDIISRVFSVISAPDLYDMTTWKTKKIEYRKCAIEPYRELQKPLRFALQKGVKVRFLVLKEVMDYPQRSLSQQESQIRKSFLNLVSRLKCTPDCEILTDSIEWPPILLAELVYKIIAYSELVTHYLSLNSILVPWDKEQERRVKLQNREKRGSEYIKRLKVESSYIDKAAEVRARFGDEVKIRHLIGYFFLYRSNYEKIYLQARKIVTLYFEKMSQILSRGGILLAPATNNIAPLIESSSTDYVTDIAQSILLLANFAGTPSISIPWLHFKVRKSLETVYIGLHLTCKSREDRYLLSAVSYLERNKLL</sequence>
<dbReference type="EC" id="6.3.5.6" evidence="2"/>
<dbReference type="PANTHER" id="PTHR11895">
    <property type="entry name" value="TRANSAMIDASE"/>
    <property type="match status" value="1"/>
</dbReference>
<proteinExistence type="predicted"/>
<dbReference type="PATRIC" id="fig|1116213.3.peg.273"/>
<feature type="domain" description="Amidase" evidence="1">
    <location>
        <begin position="69"/>
        <end position="505"/>
    </location>
</feature>
<evidence type="ECO:0000259" key="1">
    <source>
        <dbReference type="Pfam" id="PF01425"/>
    </source>
</evidence>
<dbReference type="EC" id="6.3.5.7" evidence="2"/>
<dbReference type="GO" id="GO:0016740">
    <property type="term" value="F:transferase activity"/>
    <property type="evidence" value="ECO:0007669"/>
    <property type="project" value="UniProtKB-KW"/>
</dbReference>
<dbReference type="InterPro" id="IPR000120">
    <property type="entry name" value="Amidase"/>
</dbReference>
<dbReference type="KEGG" id="mhb:MHM_02580"/>
<dbReference type="GO" id="GO:0050567">
    <property type="term" value="F:glutaminyl-tRNA synthase (glutamine-hydrolyzing) activity"/>
    <property type="evidence" value="ECO:0007669"/>
    <property type="project" value="UniProtKB-EC"/>
</dbReference>
<reference evidence="2" key="1">
    <citation type="submission" date="2011-11" db="EMBL/GenBank/DDBJ databases">
        <title>Complete genome sequence of Candidatus Mycoplasma haemominutum.</title>
        <authorList>
            <person name="Barker E.N."/>
            <person name="Darby A.C."/>
            <person name="Helps C.R."/>
            <person name="Peters I.R."/>
            <person name="Hughes M.A."/>
            <person name="Radford A.D."/>
            <person name="Novacco M."/>
            <person name="Boretti F."/>
            <person name="Hofmann-Lehmann R."/>
            <person name="Tasker S."/>
        </authorList>
    </citation>
    <scope>NUCLEOTIDE SEQUENCE</scope>
    <source>
        <strain evidence="2">Birmingham 1</strain>
    </source>
</reference>
<protein>
    <submittedName>
        <fullName evidence="2">Aspartyl-tRNA / glutamyl-tRNA amidotransferase,subunit A</fullName>
        <ecNumber evidence="2">6.3.5.6</ecNumber>
        <ecNumber evidence="2">6.3.5.7</ecNumber>
    </submittedName>
</protein>
<reference evidence="2" key="2">
    <citation type="submission" date="2011-11" db="EMBL/GenBank/DDBJ databases">
        <authorList>
            <person name="Barker E."/>
        </authorList>
    </citation>
    <scope>NUCLEOTIDE SEQUENCE</scope>
    <source>
        <strain evidence="2">Birmingham 1</strain>
    </source>
</reference>
<dbReference type="PANTHER" id="PTHR11895:SF151">
    <property type="entry name" value="GLUTAMYL-TRNA(GLN) AMIDOTRANSFERASE SUBUNIT A"/>
    <property type="match status" value="1"/>
</dbReference>
<dbReference type="AlphaFoldDB" id="G8C378"/>
<dbReference type="GO" id="GO:0050566">
    <property type="term" value="F:asparaginyl-tRNA synthase (glutamine-hydrolyzing) activity"/>
    <property type="evidence" value="ECO:0007669"/>
    <property type="project" value="UniProtKB-EC"/>
</dbReference>